<reference evidence="2 3" key="1">
    <citation type="submission" date="2019-06" db="EMBL/GenBank/DDBJ databases">
        <title>Sorghum-associated microbial communities from plants grown in Nebraska, USA.</title>
        <authorList>
            <person name="Schachtman D."/>
        </authorList>
    </citation>
    <scope>NUCLEOTIDE SEQUENCE [LARGE SCALE GENOMIC DNA]</scope>
    <source>
        <strain evidence="2 3">1225</strain>
    </source>
</reference>
<name>A0A561QV13_9HYPH</name>
<keyword evidence="3" id="KW-1185">Reference proteome</keyword>
<feature type="signal peptide" evidence="1">
    <location>
        <begin position="1"/>
        <end position="21"/>
    </location>
</feature>
<keyword evidence="1" id="KW-0732">Signal</keyword>
<accession>A0A561QV13</accession>
<dbReference type="InterPro" id="IPR024572">
    <property type="entry name" value="RcnB"/>
</dbReference>
<dbReference type="Gene3D" id="3.10.450.160">
    <property type="entry name" value="inner membrane protein cigr"/>
    <property type="match status" value="1"/>
</dbReference>
<proteinExistence type="predicted"/>
<dbReference type="Pfam" id="PF11776">
    <property type="entry name" value="RcnB"/>
    <property type="match status" value="1"/>
</dbReference>
<evidence type="ECO:0000313" key="3">
    <source>
        <dbReference type="Proteomes" id="UP000320653"/>
    </source>
</evidence>
<evidence type="ECO:0000256" key="1">
    <source>
        <dbReference type="SAM" id="SignalP"/>
    </source>
</evidence>
<protein>
    <submittedName>
        <fullName evidence="2">Ni/Co efflux regulator RcnB</fullName>
    </submittedName>
</protein>
<dbReference type="AlphaFoldDB" id="A0A561QV13"/>
<dbReference type="EMBL" id="VIWP01000003">
    <property type="protein sequence ID" value="TWF54221.1"/>
    <property type="molecule type" value="Genomic_DNA"/>
</dbReference>
<organism evidence="2 3">
    <name type="scientific">Neorhizobium alkalisoli</name>
    <dbReference type="NCBI Taxonomy" id="528178"/>
    <lineage>
        <taxon>Bacteria</taxon>
        <taxon>Pseudomonadati</taxon>
        <taxon>Pseudomonadota</taxon>
        <taxon>Alphaproteobacteria</taxon>
        <taxon>Hyphomicrobiales</taxon>
        <taxon>Rhizobiaceae</taxon>
        <taxon>Rhizobium/Agrobacterium group</taxon>
        <taxon>Neorhizobium</taxon>
    </lineage>
</organism>
<dbReference type="RefSeq" id="WP_145636251.1">
    <property type="nucleotide sequence ID" value="NZ_VIWP01000003.1"/>
</dbReference>
<evidence type="ECO:0000313" key="2">
    <source>
        <dbReference type="EMBL" id="TWF54221.1"/>
    </source>
</evidence>
<dbReference type="Proteomes" id="UP000320653">
    <property type="component" value="Unassembled WGS sequence"/>
</dbReference>
<feature type="chain" id="PRO_5021912866" evidence="1">
    <location>
        <begin position="22"/>
        <end position="105"/>
    </location>
</feature>
<comment type="caution">
    <text evidence="2">The sequence shown here is derived from an EMBL/GenBank/DDBJ whole genome shotgun (WGS) entry which is preliminary data.</text>
</comment>
<sequence>MKKIFLALIAATVIGAPMAQAQDFRHGPDRHRTVTVEKKRVVTTHRWTKGHRMSPAERRRMAEVRDYRRYRLSAPPRGYHWVRADNQFLLVGITSGIISSIIAGR</sequence>
<dbReference type="OrthoDB" id="9808839at2"/>
<gene>
    <name evidence="2" type="ORF">FHW37_10384</name>
</gene>